<dbReference type="Pfam" id="PF22617">
    <property type="entry name" value="HCS_D2"/>
    <property type="match status" value="1"/>
</dbReference>
<dbReference type="PROSITE" id="PS00815">
    <property type="entry name" value="AIPM_HOMOCIT_SYNTH_1"/>
    <property type="match status" value="1"/>
</dbReference>
<dbReference type="Pfam" id="PF00682">
    <property type="entry name" value="HMGL-like"/>
    <property type="match status" value="1"/>
</dbReference>
<evidence type="ECO:0000259" key="10">
    <source>
        <dbReference type="PROSITE" id="PS50991"/>
    </source>
</evidence>
<dbReference type="STRING" id="42256.RradSPS_0212"/>
<evidence type="ECO:0000256" key="9">
    <source>
        <dbReference type="RuleBase" id="RU003523"/>
    </source>
</evidence>
<dbReference type="InterPro" id="IPR013785">
    <property type="entry name" value="Aldolase_TIM"/>
</dbReference>
<dbReference type="Gene3D" id="3.20.20.70">
    <property type="entry name" value="Aldolase class I"/>
    <property type="match status" value="1"/>
</dbReference>
<keyword evidence="3" id="KW-0028">Amino-acid biosynthesis</keyword>
<comment type="pathway">
    <text evidence="1">Amino-acid biosynthesis; L-isoleucine biosynthesis; 2-oxobutanoate from pyruvate: step 1/3.</text>
</comment>
<dbReference type="PATRIC" id="fig|42256.3.peg.215"/>
<evidence type="ECO:0000313" key="13">
    <source>
        <dbReference type="Proteomes" id="UP000025229"/>
    </source>
</evidence>
<dbReference type="SUPFAM" id="SSF51569">
    <property type="entry name" value="Aldolase"/>
    <property type="match status" value="1"/>
</dbReference>
<sequence length="541" mass="58876">MTKVQNTGWRRNRVMVFDTTLRDGTQREGVTLTSEDKARIARELDALGVDYIEAGFPASNPKDLEFFEGFDAGELKNARLVAFTRARRPNARAEDDPAVTLLTGLSAPVACIVAKSWKMHVEKVLRTTVEENLASVRDTVEYLAGAGKEVIFDAEHYFDGFRDDPDHALSVLRAAAEAGATTLVLCDTNGGTLPTELRETVERTVEEFREMPGVEVGIHTHNDSGCAVANALVAVEAGATHVQGTVNGVGERCGNCDLVPVIANLQLKMDEPVRAGENLERLTEVSNYISELMNLTPDAHRPFVGRSAFAHKGGLHVDGISKDPSTYEHVAPEAVGNTRRTPVGELSGKNSVRAKAEELGIEAKDEMAVLMEIKKKEHEGYHYEAADASLALLISRTAGEDRPLFELESFRIISEKRARGETTTEATIKLLVDGERVISTAEGNGPVNALDRALRAAIEQHYPELSEIHLSNYKVRILDEHRATEATTRVLIDSTDGRRVWGAVGVGENIIEASWQALVDGLEYGARTSEAAAGKAASRSK</sequence>
<dbReference type="Pfam" id="PF08502">
    <property type="entry name" value="LeuA_dimer"/>
    <property type="match status" value="1"/>
</dbReference>
<dbReference type="EMBL" id="JAWXXX010000001">
    <property type="protein sequence ID" value="MDX5892906.1"/>
    <property type="molecule type" value="Genomic_DNA"/>
</dbReference>
<dbReference type="EC" id="2.3.3.21" evidence="8"/>
<dbReference type="AlphaFoldDB" id="A0A023X0G3"/>
<dbReference type="HOGENOM" id="CLU_022158_7_0_11"/>
<keyword evidence="4" id="KW-0412">Isoleucine biosynthesis</keyword>
<gene>
    <name evidence="12" type="primary">cimA</name>
    <name evidence="11" type="ORF">RradSPS_0212</name>
    <name evidence="12" type="ORF">SIL72_02575</name>
</gene>
<name>A0A023X0G3_RUBRA</name>
<dbReference type="PANTHER" id="PTHR43538:SF1">
    <property type="entry name" value="(R)-CITRAMALATE SYNTHASE"/>
    <property type="match status" value="1"/>
</dbReference>
<evidence type="ECO:0000313" key="11">
    <source>
        <dbReference type="EMBL" id="AHY45495.1"/>
    </source>
</evidence>
<dbReference type="Proteomes" id="UP000025229">
    <property type="component" value="Chromosome"/>
</dbReference>
<dbReference type="PANTHER" id="PTHR43538">
    <property type="entry name" value="ALPHA-IPM SYNTHASE/HOMOCITRATE SYNTHASE"/>
    <property type="match status" value="1"/>
</dbReference>
<dbReference type="EMBL" id="CP007514">
    <property type="protein sequence ID" value="AHY45495.1"/>
    <property type="molecule type" value="Genomic_DNA"/>
</dbReference>
<dbReference type="Gene3D" id="3.30.160.270">
    <property type="match status" value="1"/>
</dbReference>
<evidence type="ECO:0000256" key="7">
    <source>
        <dbReference type="ARBA" id="ARBA00048263"/>
    </source>
</evidence>
<evidence type="ECO:0000256" key="1">
    <source>
        <dbReference type="ARBA" id="ARBA00004743"/>
    </source>
</evidence>
<dbReference type="GO" id="GO:0009098">
    <property type="term" value="P:L-leucine biosynthetic process"/>
    <property type="evidence" value="ECO:0007669"/>
    <property type="project" value="InterPro"/>
</dbReference>
<dbReference type="InterPro" id="IPR000891">
    <property type="entry name" value="PYR_CT"/>
</dbReference>
<dbReference type="SUPFAM" id="SSF110921">
    <property type="entry name" value="2-isopropylmalate synthase LeuA, allosteric (dimerisation) domain"/>
    <property type="match status" value="1"/>
</dbReference>
<feature type="domain" description="Pyruvate carboxyltransferase" evidence="10">
    <location>
        <begin position="14"/>
        <end position="283"/>
    </location>
</feature>
<protein>
    <recommendedName>
        <fullName evidence="8">Citramalate synthase</fullName>
        <ecNumber evidence="8">2.3.3.21</ecNumber>
    </recommendedName>
</protein>
<organism evidence="11 13">
    <name type="scientific">Rubrobacter radiotolerans</name>
    <name type="common">Arthrobacter radiotolerans</name>
    <dbReference type="NCBI Taxonomy" id="42256"/>
    <lineage>
        <taxon>Bacteria</taxon>
        <taxon>Bacillati</taxon>
        <taxon>Actinomycetota</taxon>
        <taxon>Rubrobacteria</taxon>
        <taxon>Rubrobacterales</taxon>
        <taxon>Rubrobacteraceae</taxon>
        <taxon>Rubrobacter</taxon>
    </lineage>
</organism>
<dbReference type="InterPro" id="IPR005675">
    <property type="entry name" value="Citramal_synthase"/>
</dbReference>
<dbReference type="eggNOG" id="COG0119">
    <property type="taxonomic scope" value="Bacteria"/>
</dbReference>
<keyword evidence="6" id="KW-0100">Branched-chain amino acid biosynthesis</keyword>
<accession>A0A023X0G3</accession>
<dbReference type="CDD" id="cd07941">
    <property type="entry name" value="DRE_TIM_LeuA3"/>
    <property type="match status" value="1"/>
</dbReference>
<reference evidence="11 13" key="1">
    <citation type="submission" date="2014-03" db="EMBL/GenBank/DDBJ databases">
        <title>Complete genome sequence of the Radio-Resistant Rubrobacter radiotolerans RSPS-4.</title>
        <authorList>
            <person name="Egas C.C."/>
            <person name="Barroso C.C."/>
            <person name="Froufe H.J.C."/>
            <person name="Pacheco J.J."/>
            <person name="Albuquerque L.L."/>
            <person name="da Costa M.M.S."/>
        </authorList>
    </citation>
    <scope>NUCLEOTIDE SEQUENCE [LARGE SCALE GENOMIC DNA]</scope>
    <source>
        <strain evidence="11 13">RSPS-4</strain>
    </source>
</reference>
<evidence type="ECO:0000256" key="2">
    <source>
        <dbReference type="ARBA" id="ARBA00006154"/>
    </source>
</evidence>
<dbReference type="PROSITE" id="PS00816">
    <property type="entry name" value="AIPM_HOMOCIT_SYNTH_2"/>
    <property type="match status" value="1"/>
</dbReference>
<dbReference type="GO" id="GO:0043714">
    <property type="term" value="F:(R)-citramalate synthase activity"/>
    <property type="evidence" value="ECO:0007669"/>
    <property type="project" value="UniProtKB-UniRule"/>
</dbReference>
<dbReference type="InterPro" id="IPR002034">
    <property type="entry name" value="AIPM/Hcit_synth_CS"/>
</dbReference>
<dbReference type="InterPro" id="IPR013709">
    <property type="entry name" value="2-isopropylmalate_synth_dimer"/>
</dbReference>
<dbReference type="PROSITE" id="PS50991">
    <property type="entry name" value="PYR_CT"/>
    <property type="match status" value="1"/>
</dbReference>
<dbReference type="SMART" id="SM00917">
    <property type="entry name" value="LeuA_dimer"/>
    <property type="match status" value="1"/>
</dbReference>
<comment type="catalytic activity">
    <reaction evidence="7">
        <text>pyruvate + acetyl-CoA + H2O = (3R)-citramalate + CoA + H(+)</text>
        <dbReference type="Rhea" id="RHEA:19045"/>
        <dbReference type="ChEBI" id="CHEBI:15361"/>
        <dbReference type="ChEBI" id="CHEBI:15377"/>
        <dbReference type="ChEBI" id="CHEBI:15378"/>
        <dbReference type="ChEBI" id="CHEBI:30934"/>
        <dbReference type="ChEBI" id="CHEBI:57287"/>
        <dbReference type="ChEBI" id="CHEBI:57288"/>
        <dbReference type="EC" id="2.3.3.21"/>
    </reaction>
</comment>
<evidence type="ECO:0000313" key="12">
    <source>
        <dbReference type="EMBL" id="MDX5892906.1"/>
    </source>
</evidence>
<dbReference type="NCBIfam" id="TIGR00977">
    <property type="entry name" value="citramal_synth"/>
    <property type="match status" value="1"/>
</dbReference>
<evidence type="ECO:0000256" key="8">
    <source>
        <dbReference type="NCBIfam" id="TIGR00977"/>
    </source>
</evidence>
<comment type="similarity">
    <text evidence="2 9">Belongs to the alpha-IPM synthase/homocitrate synthase family.</text>
</comment>
<dbReference type="Proteomes" id="UP001281130">
    <property type="component" value="Unassembled WGS sequence"/>
</dbReference>
<dbReference type="GO" id="GO:0009097">
    <property type="term" value="P:isoleucine biosynthetic process"/>
    <property type="evidence" value="ECO:0007669"/>
    <property type="project" value="UniProtKB-UniRule"/>
</dbReference>
<evidence type="ECO:0000256" key="6">
    <source>
        <dbReference type="ARBA" id="ARBA00023304"/>
    </source>
</evidence>
<keyword evidence="5 9" id="KW-0808">Transferase</keyword>
<dbReference type="Gene3D" id="1.10.238.260">
    <property type="match status" value="1"/>
</dbReference>
<proteinExistence type="inferred from homology"/>
<dbReference type="InterPro" id="IPR036230">
    <property type="entry name" value="LeuA_allosteric_dom_sf"/>
</dbReference>
<evidence type="ECO:0000256" key="3">
    <source>
        <dbReference type="ARBA" id="ARBA00022605"/>
    </source>
</evidence>
<reference evidence="12" key="2">
    <citation type="submission" date="2023-11" db="EMBL/GenBank/DDBJ databases">
        <title>MicrobeMod: A computational toolkit for identifying prokaryotic methylation and restriction-modification with nanopore sequencing.</title>
        <authorList>
            <person name="Crits-Christoph A."/>
            <person name="Kang S.C."/>
            <person name="Lee H."/>
            <person name="Ostrov N."/>
        </authorList>
    </citation>
    <scope>NUCLEOTIDE SEQUENCE</scope>
    <source>
        <strain evidence="12">ATCC 51242</strain>
    </source>
</reference>
<dbReference type="InterPro" id="IPR054691">
    <property type="entry name" value="LeuA/HCS_post-cat"/>
</dbReference>
<dbReference type="GO" id="GO:0003852">
    <property type="term" value="F:2-isopropylmalate synthase activity"/>
    <property type="evidence" value="ECO:0007669"/>
    <property type="project" value="InterPro"/>
</dbReference>
<dbReference type="KEGG" id="rrd:RradSPS_0212"/>
<dbReference type="RefSeq" id="WP_051589178.1">
    <property type="nucleotide sequence ID" value="NZ_CP007514.1"/>
</dbReference>
<dbReference type="UniPathway" id="UPA00047">
    <property type="reaction ID" value="UER00066"/>
</dbReference>
<evidence type="ECO:0000256" key="5">
    <source>
        <dbReference type="ARBA" id="ARBA00022679"/>
    </source>
</evidence>
<keyword evidence="13" id="KW-1185">Reference proteome</keyword>
<evidence type="ECO:0000256" key="4">
    <source>
        <dbReference type="ARBA" id="ARBA00022624"/>
    </source>
</evidence>